<protein>
    <recommendedName>
        <fullName evidence="3">L-aminoadipate-semialdehyde dehydrogenase-phosphopantetheinyl transferase</fullName>
        <ecNumber evidence="2">2.7.8.7</ecNumber>
    </recommendedName>
    <alternativeName>
        <fullName evidence="5">4'-phosphopantetheinyl transferase</fullName>
    </alternativeName>
    <alternativeName>
        <fullName evidence="6">Alpha-aminoadipic semialdehyde dehydrogenase-phosphopantetheinyl transferase</fullName>
    </alternativeName>
</protein>
<feature type="domain" description="4'-phosphopantetheinyl transferase N-terminal" evidence="10">
    <location>
        <begin position="10"/>
        <end position="101"/>
    </location>
</feature>
<accession>A0A814AI50</accession>
<dbReference type="Pfam" id="PF01648">
    <property type="entry name" value="ACPS"/>
    <property type="match status" value="1"/>
</dbReference>
<dbReference type="GO" id="GO:0008897">
    <property type="term" value="F:holo-[acyl-carrier-protein] synthase activity"/>
    <property type="evidence" value="ECO:0007669"/>
    <property type="project" value="UniProtKB-EC"/>
</dbReference>
<dbReference type="AlphaFoldDB" id="A0A814AI50"/>
<name>A0A814AI50_9BILA</name>
<evidence type="ECO:0000256" key="6">
    <source>
        <dbReference type="ARBA" id="ARBA00033443"/>
    </source>
</evidence>
<dbReference type="GO" id="GO:0005829">
    <property type="term" value="C:cytosol"/>
    <property type="evidence" value="ECO:0007669"/>
    <property type="project" value="TreeGrafter"/>
</dbReference>
<dbReference type="PANTHER" id="PTHR12215">
    <property type="entry name" value="PHOSPHOPANTETHEINE TRANSFERASE"/>
    <property type="match status" value="1"/>
</dbReference>
<proteinExistence type="inferred from homology"/>
<gene>
    <name evidence="11" type="ORF">BJG266_LOCUS11100</name>
    <name evidence="12" type="ORF">QVE165_LOCUS42216</name>
</gene>
<feature type="domain" description="4'-phosphopantetheinyl transferase" evidence="9">
    <location>
        <begin position="106"/>
        <end position="187"/>
    </location>
</feature>
<evidence type="ECO:0000256" key="2">
    <source>
        <dbReference type="ARBA" id="ARBA00013172"/>
    </source>
</evidence>
<reference evidence="11" key="1">
    <citation type="submission" date="2021-02" db="EMBL/GenBank/DDBJ databases">
        <authorList>
            <person name="Nowell W R."/>
        </authorList>
    </citation>
    <scope>NUCLEOTIDE SEQUENCE</scope>
</reference>
<evidence type="ECO:0000313" key="12">
    <source>
        <dbReference type="EMBL" id="CAF1480706.1"/>
    </source>
</evidence>
<evidence type="ECO:0000313" key="14">
    <source>
        <dbReference type="Proteomes" id="UP000663877"/>
    </source>
</evidence>
<dbReference type="InterPro" id="IPR050559">
    <property type="entry name" value="P-Pant_transferase_sf"/>
</dbReference>
<comment type="catalytic activity">
    <reaction evidence="8">
        <text>apo-[ACP] + acetyl-CoA = acetyl-[ACP] + adenosine 3',5'-bisphosphate + H(+)</text>
        <dbReference type="Rhea" id="RHEA:46564"/>
        <dbReference type="Rhea" id="RHEA-COMP:9621"/>
        <dbReference type="Rhea" id="RHEA-COMP:9690"/>
        <dbReference type="ChEBI" id="CHEBI:15378"/>
        <dbReference type="ChEBI" id="CHEBI:29999"/>
        <dbReference type="ChEBI" id="CHEBI:57288"/>
        <dbReference type="ChEBI" id="CHEBI:58343"/>
        <dbReference type="ChEBI" id="CHEBI:78446"/>
    </reaction>
    <physiologicalReaction direction="left-to-right" evidence="8">
        <dbReference type="Rhea" id="RHEA:46565"/>
    </physiologicalReaction>
</comment>
<evidence type="ECO:0000313" key="11">
    <source>
        <dbReference type="EMBL" id="CAF0912893.1"/>
    </source>
</evidence>
<dbReference type="EC" id="2.7.8.7" evidence="2"/>
<comment type="similarity">
    <text evidence="1">Belongs to the P-Pant transferase superfamily. AcpS family.</text>
</comment>
<evidence type="ECO:0000256" key="8">
    <source>
        <dbReference type="ARBA" id="ARBA00048794"/>
    </source>
</evidence>
<evidence type="ECO:0000256" key="3">
    <source>
        <dbReference type="ARBA" id="ARBA00016301"/>
    </source>
</evidence>
<comment type="catalytic activity">
    <reaction evidence="7">
        <text>apo-[ACP] + CoA = holo-[ACP] + adenosine 3',5'-bisphosphate + H(+)</text>
        <dbReference type="Rhea" id="RHEA:12068"/>
        <dbReference type="Rhea" id="RHEA-COMP:9685"/>
        <dbReference type="Rhea" id="RHEA-COMP:9690"/>
        <dbReference type="ChEBI" id="CHEBI:15378"/>
        <dbReference type="ChEBI" id="CHEBI:29999"/>
        <dbReference type="ChEBI" id="CHEBI:57287"/>
        <dbReference type="ChEBI" id="CHEBI:58343"/>
        <dbReference type="ChEBI" id="CHEBI:64479"/>
        <dbReference type="EC" id="2.7.8.7"/>
    </reaction>
    <physiologicalReaction direction="left-to-right" evidence="7">
        <dbReference type="Rhea" id="RHEA:12069"/>
    </physiologicalReaction>
</comment>
<dbReference type="InterPro" id="IPR037143">
    <property type="entry name" value="4-PPantetheinyl_Trfase_dom_sf"/>
</dbReference>
<dbReference type="InterPro" id="IPR008278">
    <property type="entry name" value="4-PPantetheinyl_Trfase_dom"/>
</dbReference>
<evidence type="ECO:0000259" key="9">
    <source>
        <dbReference type="Pfam" id="PF01648"/>
    </source>
</evidence>
<evidence type="ECO:0000256" key="1">
    <source>
        <dbReference type="ARBA" id="ARBA00006195"/>
    </source>
</evidence>
<evidence type="ECO:0000313" key="13">
    <source>
        <dbReference type="Proteomes" id="UP000663832"/>
    </source>
</evidence>
<dbReference type="PANTHER" id="PTHR12215:SF10">
    <property type="entry name" value="L-AMINOADIPATE-SEMIALDEHYDE DEHYDROGENASE-PHOSPHOPANTETHEINYL TRANSFERASE"/>
    <property type="match status" value="1"/>
</dbReference>
<dbReference type="Proteomes" id="UP000663832">
    <property type="component" value="Unassembled WGS sequence"/>
</dbReference>
<evidence type="ECO:0000256" key="4">
    <source>
        <dbReference type="ARBA" id="ARBA00022679"/>
    </source>
</evidence>
<dbReference type="InterPro" id="IPR055066">
    <property type="entry name" value="AASDHPPT_N"/>
</dbReference>
<dbReference type="SUPFAM" id="SSF56214">
    <property type="entry name" value="4'-phosphopantetheinyl transferase"/>
    <property type="match status" value="2"/>
</dbReference>
<dbReference type="Pfam" id="PF22624">
    <property type="entry name" value="AASDHPPT_N"/>
    <property type="match status" value="1"/>
</dbReference>
<comment type="caution">
    <text evidence="11">The sequence shown here is derived from an EMBL/GenBank/DDBJ whole genome shotgun (WGS) entry which is preliminary data.</text>
</comment>
<sequence length="280" mass="33405">MYRFYINCNNWTPTREEWIHATRCITQTELERIDKFMFQRDAKFALAGQLLIRYLLAQALKRKSSSFEIRRTEYGRPYIESTEKFDFNLSHHHQLVAIAGTFDGLVGCDTMEYRVNTPPREPVEPLTNLLRNEFTKNEYDFILNKTKDEKIRFRHFYRLWSLKESYVKWLGQGVGFTLSRMNFCIKTDEFDEKNTQQVLSDTILELDNKSVNDQLRFDEQIIYLPNNEQQIITLCSSTKTNCQPFTELNIDEILKNCTPLNENKPGEEKWWNNFQKKTTK</sequence>
<dbReference type="OrthoDB" id="26719at2759"/>
<keyword evidence="13" id="KW-1185">Reference proteome</keyword>
<evidence type="ECO:0000256" key="7">
    <source>
        <dbReference type="ARBA" id="ARBA00048641"/>
    </source>
</evidence>
<dbReference type="GO" id="GO:0019878">
    <property type="term" value="P:lysine biosynthetic process via aminoadipic acid"/>
    <property type="evidence" value="ECO:0007669"/>
    <property type="project" value="TreeGrafter"/>
</dbReference>
<dbReference type="Gene3D" id="3.90.470.20">
    <property type="entry name" value="4'-phosphopantetheinyl transferase domain"/>
    <property type="match status" value="2"/>
</dbReference>
<evidence type="ECO:0000259" key="10">
    <source>
        <dbReference type="Pfam" id="PF22624"/>
    </source>
</evidence>
<dbReference type="EMBL" id="CAJNOM010000516">
    <property type="protein sequence ID" value="CAF1480706.1"/>
    <property type="molecule type" value="Genomic_DNA"/>
</dbReference>
<organism evidence="11 14">
    <name type="scientific">Adineta steineri</name>
    <dbReference type="NCBI Taxonomy" id="433720"/>
    <lineage>
        <taxon>Eukaryota</taxon>
        <taxon>Metazoa</taxon>
        <taxon>Spiralia</taxon>
        <taxon>Gnathifera</taxon>
        <taxon>Rotifera</taxon>
        <taxon>Eurotatoria</taxon>
        <taxon>Bdelloidea</taxon>
        <taxon>Adinetida</taxon>
        <taxon>Adinetidae</taxon>
        <taxon>Adineta</taxon>
    </lineage>
</organism>
<dbReference type="EMBL" id="CAJNOI010000040">
    <property type="protein sequence ID" value="CAF0912893.1"/>
    <property type="molecule type" value="Genomic_DNA"/>
</dbReference>
<dbReference type="Proteomes" id="UP000663877">
    <property type="component" value="Unassembled WGS sequence"/>
</dbReference>
<dbReference type="GO" id="GO:0000287">
    <property type="term" value="F:magnesium ion binding"/>
    <property type="evidence" value="ECO:0007669"/>
    <property type="project" value="InterPro"/>
</dbReference>
<evidence type="ECO:0000256" key="5">
    <source>
        <dbReference type="ARBA" id="ARBA00030484"/>
    </source>
</evidence>
<keyword evidence="4" id="KW-0808">Transferase</keyword>